<evidence type="ECO:0000313" key="15">
    <source>
        <dbReference type="Proteomes" id="UP000792457"/>
    </source>
</evidence>
<feature type="region of interest" description="Disordered" evidence="12">
    <location>
        <begin position="396"/>
        <end position="418"/>
    </location>
</feature>
<dbReference type="PRINTS" id="PR00252">
    <property type="entry name" value="NRIONCHANNEL"/>
</dbReference>
<dbReference type="OrthoDB" id="442503at2759"/>
<dbReference type="Proteomes" id="UP000792457">
    <property type="component" value="Unassembled WGS sequence"/>
</dbReference>
<reference evidence="14" key="1">
    <citation type="submission" date="2013-04" db="EMBL/GenBank/DDBJ databases">
        <authorList>
            <person name="Qu J."/>
            <person name="Murali S.C."/>
            <person name="Bandaranaike D."/>
            <person name="Bellair M."/>
            <person name="Blankenburg K."/>
            <person name="Chao H."/>
            <person name="Dinh H."/>
            <person name="Doddapaneni H."/>
            <person name="Downs B."/>
            <person name="Dugan-Rocha S."/>
            <person name="Elkadiri S."/>
            <person name="Gnanaolivu R.D."/>
            <person name="Hernandez B."/>
            <person name="Javaid M."/>
            <person name="Jayaseelan J.C."/>
            <person name="Lee S."/>
            <person name="Li M."/>
            <person name="Ming W."/>
            <person name="Munidasa M."/>
            <person name="Muniz J."/>
            <person name="Nguyen L."/>
            <person name="Ongeri F."/>
            <person name="Osuji N."/>
            <person name="Pu L.-L."/>
            <person name="Puazo M."/>
            <person name="Qu C."/>
            <person name="Quiroz J."/>
            <person name="Raj R."/>
            <person name="Weissenberger G."/>
            <person name="Xin Y."/>
            <person name="Zou X."/>
            <person name="Han Y."/>
            <person name="Richards S."/>
            <person name="Worley K."/>
            <person name="Muzny D."/>
            <person name="Gibbs R."/>
        </authorList>
    </citation>
    <scope>NUCLEOTIDE SEQUENCE</scope>
    <source>
        <strain evidence="14">Sampled in the wild</strain>
    </source>
</reference>
<comment type="caution">
    <text evidence="14">The sequence shown here is derived from an EMBL/GenBank/DDBJ whole genome shotgun (WGS) entry which is preliminary data.</text>
</comment>
<dbReference type="Pfam" id="PF02931">
    <property type="entry name" value="Neur_chan_LBD"/>
    <property type="match status" value="1"/>
</dbReference>
<keyword evidence="3 11" id="KW-0813">Transport</keyword>
<dbReference type="GO" id="GO:0005230">
    <property type="term" value="F:extracellular ligand-gated monoatomic ion channel activity"/>
    <property type="evidence" value="ECO:0007669"/>
    <property type="project" value="InterPro"/>
</dbReference>
<dbReference type="InterPro" id="IPR006201">
    <property type="entry name" value="Neur_channel"/>
</dbReference>
<evidence type="ECO:0000259" key="13">
    <source>
        <dbReference type="Pfam" id="PF02931"/>
    </source>
</evidence>
<dbReference type="PROSITE" id="PS00236">
    <property type="entry name" value="NEUROTR_ION_CHANNEL"/>
    <property type="match status" value="1"/>
</dbReference>
<dbReference type="InterPro" id="IPR036734">
    <property type="entry name" value="Neur_chan_lig-bd_sf"/>
</dbReference>
<dbReference type="InterPro" id="IPR018000">
    <property type="entry name" value="Neurotransmitter_ion_chnl_CS"/>
</dbReference>
<dbReference type="PRINTS" id="PR00253">
    <property type="entry name" value="GABAARECEPTR"/>
</dbReference>
<evidence type="ECO:0000256" key="10">
    <source>
        <dbReference type="ARBA" id="ARBA00023303"/>
    </source>
</evidence>
<dbReference type="InterPro" id="IPR006028">
    <property type="entry name" value="GABAA/Glycine_rcpt"/>
</dbReference>
<evidence type="ECO:0000256" key="4">
    <source>
        <dbReference type="ARBA" id="ARBA00022475"/>
    </source>
</evidence>
<dbReference type="EMBL" id="KZ308137">
    <property type="protein sequence ID" value="KAG8222563.1"/>
    <property type="molecule type" value="Genomic_DNA"/>
</dbReference>
<organism evidence="14 15">
    <name type="scientific">Ladona fulva</name>
    <name type="common">Scarce chaser dragonfly</name>
    <name type="synonym">Libellula fulva</name>
    <dbReference type="NCBI Taxonomy" id="123851"/>
    <lineage>
        <taxon>Eukaryota</taxon>
        <taxon>Metazoa</taxon>
        <taxon>Ecdysozoa</taxon>
        <taxon>Arthropoda</taxon>
        <taxon>Hexapoda</taxon>
        <taxon>Insecta</taxon>
        <taxon>Pterygota</taxon>
        <taxon>Palaeoptera</taxon>
        <taxon>Odonata</taxon>
        <taxon>Epiprocta</taxon>
        <taxon>Anisoptera</taxon>
        <taxon>Libelluloidea</taxon>
        <taxon>Libellulidae</taxon>
        <taxon>Ladona</taxon>
    </lineage>
</organism>
<evidence type="ECO:0000313" key="14">
    <source>
        <dbReference type="EMBL" id="KAG8222563.1"/>
    </source>
</evidence>
<dbReference type="InterPro" id="IPR036719">
    <property type="entry name" value="Neuro-gated_channel_TM_sf"/>
</dbReference>
<evidence type="ECO:0000256" key="9">
    <source>
        <dbReference type="ARBA" id="ARBA00023136"/>
    </source>
</evidence>
<evidence type="ECO:0000256" key="2">
    <source>
        <dbReference type="ARBA" id="ARBA00004236"/>
    </source>
</evidence>
<dbReference type="PANTHER" id="PTHR18945">
    <property type="entry name" value="NEUROTRANSMITTER GATED ION CHANNEL"/>
    <property type="match status" value="1"/>
</dbReference>
<evidence type="ECO:0000256" key="3">
    <source>
        <dbReference type="ARBA" id="ARBA00022448"/>
    </source>
</evidence>
<dbReference type="InterPro" id="IPR038050">
    <property type="entry name" value="Neuro_actylchol_rec"/>
</dbReference>
<evidence type="ECO:0000256" key="12">
    <source>
        <dbReference type="SAM" id="MobiDB-lite"/>
    </source>
</evidence>
<dbReference type="AlphaFoldDB" id="A0A8K0JU85"/>
<keyword evidence="6" id="KW-0732">Signal</keyword>
<dbReference type="CDD" id="cd18993">
    <property type="entry name" value="LGIC_ECD_GluCl"/>
    <property type="match status" value="1"/>
</dbReference>
<feature type="domain" description="Neurotransmitter-gated ion-channel ligand-binding" evidence="13">
    <location>
        <begin position="99"/>
        <end position="281"/>
    </location>
</feature>
<dbReference type="SUPFAM" id="SSF63712">
    <property type="entry name" value="Nicotinic receptor ligand binding domain-like"/>
    <property type="match status" value="1"/>
</dbReference>
<comment type="subcellular location">
    <subcellularLocation>
        <location evidence="2">Cell membrane</location>
    </subcellularLocation>
    <subcellularLocation>
        <location evidence="1">Membrane</location>
        <topology evidence="1">Multi-pass membrane protein</topology>
    </subcellularLocation>
</comment>
<sequence length="478" mass="53567">MCGFGGLRRSFSGTVLLSSCQVLPTPTPARITAREMDAKIAFFLAAAFLCLINASSAARVDPRKAEGDLIKTLLNPEAYDKRVRPPGQDVGNVTLFGLPHKVTGEPVIVRVNAFIRSIGHIDDRNKEYTVSMTLRQNWNDKRLQFTPQGDLKYILLTSDKDIWSPDLFFSNEKDGHSHELLKPNSLVRISPNGDVLYSTRVTLRLSCSMDLTNFPMDKQTCFIRMANAYTTTDLIFLWKDEDPVQSVVDLDMSPFVMQGFGIDYCNSKTNTGEYSCLRTEFLFKRLVNNYILHLFLPLGLLVAASWSPFWLDFYGEQNAAVLGAIGRCLIAILCLLATIIEAARVSTYAPPSSGDARAIDSWTTWCQTFVALVLLEVIIVAVVDRWRRERHRNAAAAEAREANQDGGEGGESAAKSTEPEPNLMKKWLMGWPTAGQRIDVVCRIIFPVVFLIFNITYWSTYADYLGLRSLSSIKKIPY</sequence>
<evidence type="ECO:0000256" key="7">
    <source>
        <dbReference type="ARBA" id="ARBA00022989"/>
    </source>
</evidence>
<dbReference type="FunFam" id="2.70.170.10:FF:000045">
    <property type="entry name" value="Predicted protein"/>
    <property type="match status" value="1"/>
</dbReference>
<dbReference type="Gene3D" id="2.70.170.10">
    <property type="entry name" value="Neurotransmitter-gated ion-channel ligand-binding domain"/>
    <property type="match status" value="1"/>
</dbReference>
<keyword evidence="9 11" id="KW-0472">Membrane</keyword>
<dbReference type="InterPro" id="IPR006202">
    <property type="entry name" value="Neur_chan_lig-bd"/>
</dbReference>
<dbReference type="Gene3D" id="1.20.58.390">
    <property type="entry name" value="Neurotransmitter-gated ion-channel transmembrane domain"/>
    <property type="match status" value="1"/>
</dbReference>
<protein>
    <recommendedName>
        <fullName evidence="13">Neurotransmitter-gated ion-channel ligand-binding domain-containing protein</fullName>
    </recommendedName>
</protein>
<feature type="transmembrane region" description="Helical" evidence="11">
    <location>
        <begin position="318"/>
        <end position="342"/>
    </location>
</feature>
<reference evidence="14" key="2">
    <citation type="submission" date="2017-10" db="EMBL/GenBank/DDBJ databases">
        <title>Ladona fulva Genome sequencing and assembly.</title>
        <authorList>
            <person name="Murali S."/>
            <person name="Richards S."/>
            <person name="Bandaranaike D."/>
            <person name="Bellair M."/>
            <person name="Blankenburg K."/>
            <person name="Chao H."/>
            <person name="Dinh H."/>
            <person name="Doddapaneni H."/>
            <person name="Dugan-Rocha S."/>
            <person name="Elkadiri S."/>
            <person name="Gnanaolivu R."/>
            <person name="Hernandez B."/>
            <person name="Skinner E."/>
            <person name="Javaid M."/>
            <person name="Lee S."/>
            <person name="Li M."/>
            <person name="Ming W."/>
            <person name="Munidasa M."/>
            <person name="Muniz J."/>
            <person name="Nguyen L."/>
            <person name="Hughes D."/>
            <person name="Osuji N."/>
            <person name="Pu L.-L."/>
            <person name="Puazo M."/>
            <person name="Qu C."/>
            <person name="Quiroz J."/>
            <person name="Raj R."/>
            <person name="Weissenberger G."/>
            <person name="Xin Y."/>
            <person name="Zou X."/>
            <person name="Han Y."/>
            <person name="Worley K."/>
            <person name="Muzny D."/>
            <person name="Gibbs R."/>
        </authorList>
    </citation>
    <scope>NUCLEOTIDE SEQUENCE</scope>
    <source>
        <strain evidence="14">Sampled in the wild</strain>
    </source>
</reference>
<evidence type="ECO:0000256" key="6">
    <source>
        <dbReference type="ARBA" id="ARBA00022729"/>
    </source>
</evidence>
<dbReference type="GO" id="GO:0004888">
    <property type="term" value="F:transmembrane signaling receptor activity"/>
    <property type="evidence" value="ECO:0007669"/>
    <property type="project" value="InterPro"/>
</dbReference>
<gene>
    <name evidence="14" type="ORF">J437_LFUL016764</name>
</gene>
<keyword evidence="7 11" id="KW-1133">Transmembrane helix</keyword>
<keyword evidence="10 11" id="KW-0407">Ion channel</keyword>
<keyword evidence="15" id="KW-1185">Reference proteome</keyword>
<keyword evidence="8 11" id="KW-0406">Ion transport</keyword>
<name>A0A8K0JU85_LADFU</name>
<feature type="transmembrane region" description="Helical" evidence="11">
    <location>
        <begin position="362"/>
        <end position="383"/>
    </location>
</feature>
<keyword evidence="4" id="KW-1003">Cell membrane</keyword>
<comment type="similarity">
    <text evidence="11">Belongs to the ligand-gated ion channel (TC 1.A.9) family.</text>
</comment>
<dbReference type="SUPFAM" id="SSF90112">
    <property type="entry name" value="Neurotransmitter-gated ion-channel transmembrane pore"/>
    <property type="match status" value="1"/>
</dbReference>
<evidence type="ECO:0000256" key="1">
    <source>
        <dbReference type="ARBA" id="ARBA00004141"/>
    </source>
</evidence>
<evidence type="ECO:0000256" key="11">
    <source>
        <dbReference type="RuleBase" id="RU000687"/>
    </source>
</evidence>
<feature type="transmembrane region" description="Helical" evidence="11">
    <location>
        <begin position="290"/>
        <end position="311"/>
    </location>
</feature>
<evidence type="ECO:0000256" key="8">
    <source>
        <dbReference type="ARBA" id="ARBA00023065"/>
    </source>
</evidence>
<dbReference type="GO" id="GO:0005886">
    <property type="term" value="C:plasma membrane"/>
    <property type="evidence" value="ECO:0007669"/>
    <property type="project" value="UniProtKB-SubCell"/>
</dbReference>
<feature type="transmembrane region" description="Helical" evidence="11">
    <location>
        <begin position="440"/>
        <end position="460"/>
    </location>
</feature>
<evidence type="ECO:0000256" key="5">
    <source>
        <dbReference type="ARBA" id="ARBA00022692"/>
    </source>
</evidence>
<proteinExistence type="inferred from homology"/>
<accession>A0A8K0JU85</accession>
<keyword evidence="5 11" id="KW-0812">Transmembrane</keyword>